<dbReference type="AlphaFoldDB" id="A0A7E4W8Q3"/>
<proteinExistence type="predicted"/>
<organism evidence="1 2">
    <name type="scientific">Panagrellus redivivus</name>
    <name type="common">Microworm</name>
    <dbReference type="NCBI Taxonomy" id="6233"/>
    <lineage>
        <taxon>Eukaryota</taxon>
        <taxon>Metazoa</taxon>
        <taxon>Ecdysozoa</taxon>
        <taxon>Nematoda</taxon>
        <taxon>Chromadorea</taxon>
        <taxon>Rhabditida</taxon>
        <taxon>Tylenchina</taxon>
        <taxon>Panagrolaimomorpha</taxon>
        <taxon>Panagrolaimoidea</taxon>
        <taxon>Panagrolaimidae</taxon>
        <taxon>Panagrellus</taxon>
    </lineage>
</organism>
<name>A0A7E4W8Q3_PANRE</name>
<reference evidence="2" key="2">
    <citation type="submission" date="2020-10" db="UniProtKB">
        <authorList>
            <consortium name="WormBaseParasite"/>
        </authorList>
    </citation>
    <scope>IDENTIFICATION</scope>
</reference>
<evidence type="ECO:0000313" key="1">
    <source>
        <dbReference type="Proteomes" id="UP000492821"/>
    </source>
</evidence>
<accession>A0A7E4W8Q3</accession>
<reference evidence="1" key="1">
    <citation type="journal article" date="2013" name="Genetics">
        <title>The draft genome and transcriptome of Panagrellus redivivus are shaped by the harsh demands of a free-living lifestyle.</title>
        <authorList>
            <person name="Srinivasan J."/>
            <person name="Dillman A.R."/>
            <person name="Macchietto M.G."/>
            <person name="Heikkinen L."/>
            <person name="Lakso M."/>
            <person name="Fracchia K.M."/>
            <person name="Antoshechkin I."/>
            <person name="Mortazavi A."/>
            <person name="Wong G."/>
            <person name="Sternberg P.W."/>
        </authorList>
    </citation>
    <scope>NUCLEOTIDE SEQUENCE [LARGE SCALE GENOMIC DNA]</scope>
    <source>
        <strain evidence="1">MT8872</strain>
    </source>
</reference>
<protein>
    <submittedName>
        <fullName evidence="2">FBD domain-containing protein</fullName>
    </submittedName>
</protein>
<dbReference type="Proteomes" id="UP000492821">
    <property type="component" value="Unassembled WGS sequence"/>
</dbReference>
<keyword evidence="1" id="KW-1185">Reference proteome</keyword>
<dbReference type="WBParaSite" id="Pan_g7962.t1">
    <property type="protein sequence ID" value="Pan_g7962.t1"/>
    <property type="gene ID" value="Pan_g7962"/>
</dbReference>
<sequence length="262" mass="29420">MSFRLSSLPYGLKRRLHELARPYEVLQLQEASESCAGSFCPRPFRRRFRREATVTIEVREGVLKAAQLADANSIDYVVCERTVTLHGLTDEHLASDAICWSKLMLRPQIVNINYCELLPAFMARMASGTVKELCIQNCTGAVDFEVLFNAFPNVSALKIVGGFAKTWATDIVKHQKSPLKSLELEGDFKEGDKLFEFKDFDRLVSAQPPRLMMTLRPLDGSAEAIREMLSQGDCPDLTFDDPEAKSIYVSGFCGGKNNFLYC</sequence>
<evidence type="ECO:0000313" key="2">
    <source>
        <dbReference type="WBParaSite" id="Pan_g7962.t1"/>
    </source>
</evidence>